<dbReference type="Pfam" id="PF07963">
    <property type="entry name" value="N_methyl"/>
    <property type="match status" value="1"/>
</dbReference>
<sequence>MPNVERQGGFTLIEMMAVMMIIASISTLAVALAPGSGRARLKSVAIDTAALLRRERLGALMSGRPRHVAMDIEKRALRGESGGEVRLPADVAVALLGVDGAAGSLRPVVRFEPDGASTGAALAFERENVRFEVRVDWFTGGVSIHAR</sequence>
<accession>A0A549SDP2</accession>
<protein>
    <submittedName>
        <fullName evidence="2">Prepilin-type N-terminal cleavage/methylation domain-containing protein</fullName>
    </submittedName>
</protein>
<dbReference type="Proteomes" id="UP000316781">
    <property type="component" value="Unassembled WGS sequence"/>
</dbReference>
<keyword evidence="1" id="KW-0812">Transmembrane</keyword>
<name>A0A549SDP2_METSR</name>
<organism evidence="2 3">
    <name type="scientific">Methylosinus sporium</name>
    <dbReference type="NCBI Taxonomy" id="428"/>
    <lineage>
        <taxon>Bacteria</taxon>
        <taxon>Pseudomonadati</taxon>
        <taxon>Pseudomonadota</taxon>
        <taxon>Alphaproteobacteria</taxon>
        <taxon>Hyphomicrobiales</taxon>
        <taxon>Methylocystaceae</taxon>
        <taxon>Methylosinus</taxon>
    </lineage>
</organism>
<dbReference type="InterPro" id="IPR012902">
    <property type="entry name" value="N_methyl_site"/>
</dbReference>
<evidence type="ECO:0000256" key="1">
    <source>
        <dbReference type="SAM" id="Phobius"/>
    </source>
</evidence>
<proteinExistence type="predicted"/>
<dbReference type="InterPro" id="IPR045584">
    <property type="entry name" value="Pilin-like"/>
</dbReference>
<dbReference type="SUPFAM" id="SSF54523">
    <property type="entry name" value="Pili subunits"/>
    <property type="match status" value="1"/>
</dbReference>
<keyword evidence="1" id="KW-1133">Transmembrane helix</keyword>
<reference evidence="2 3" key="1">
    <citation type="submission" date="2019-07" db="EMBL/GenBank/DDBJ databases">
        <title>Ln-dependent methylotrophs.</title>
        <authorList>
            <person name="Tani A."/>
        </authorList>
    </citation>
    <scope>NUCLEOTIDE SEQUENCE [LARGE SCALE GENOMIC DNA]</scope>
    <source>
        <strain evidence="2 3">SM89A</strain>
    </source>
</reference>
<gene>
    <name evidence="2" type="ORF">FM996_19440</name>
</gene>
<evidence type="ECO:0000313" key="3">
    <source>
        <dbReference type="Proteomes" id="UP000316781"/>
    </source>
</evidence>
<dbReference type="EMBL" id="VJMF01000097">
    <property type="protein sequence ID" value="TRL26589.1"/>
    <property type="molecule type" value="Genomic_DNA"/>
</dbReference>
<dbReference type="PROSITE" id="PS00409">
    <property type="entry name" value="PROKAR_NTER_METHYL"/>
    <property type="match status" value="1"/>
</dbReference>
<dbReference type="AlphaFoldDB" id="A0A549SDP2"/>
<dbReference type="RefSeq" id="WP_142864399.1">
    <property type="nucleotide sequence ID" value="NZ_BGJY01000004.1"/>
</dbReference>
<comment type="caution">
    <text evidence="2">The sequence shown here is derived from an EMBL/GenBank/DDBJ whole genome shotgun (WGS) entry which is preliminary data.</text>
</comment>
<evidence type="ECO:0000313" key="2">
    <source>
        <dbReference type="EMBL" id="TRL26589.1"/>
    </source>
</evidence>
<dbReference type="NCBIfam" id="TIGR02532">
    <property type="entry name" value="IV_pilin_GFxxxE"/>
    <property type="match status" value="1"/>
</dbReference>
<feature type="transmembrane region" description="Helical" evidence="1">
    <location>
        <begin position="12"/>
        <end position="33"/>
    </location>
</feature>
<keyword evidence="1" id="KW-0472">Membrane</keyword>